<evidence type="ECO:0000313" key="1">
    <source>
        <dbReference type="EMBL" id="GGI80098.1"/>
    </source>
</evidence>
<sequence length="132" mass="14131">MLPLGRQVLDPVEGQQLGGRAAQHRQKPAHVAHQAGAFDFLFGLLSFVGSIHDDRLLDGASLGVGEKKAPAWCSEYTFGPIKTLTGGKTLTRGKTLASGKTLARPRLMRIPIESGSFRFNPTCKAAQQSGCE</sequence>
<reference evidence="1" key="1">
    <citation type="journal article" date="2014" name="Int. J. Syst. Evol. Microbiol.">
        <title>Complete genome sequence of Corynebacterium casei LMG S-19264T (=DSM 44701T), isolated from a smear-ripened cheese.</title>
        <authorList>
            <consortium name="US DOE Joint Genome Institute (JGI-PGF)"/>
            <person name="Walter F."/>
            <person name="Albersmeier A."/>
            <person name="Kalinowski J."/>
            <person name="Ruckert C."/>
        </authorList>
    </citation>
    <scope>NUCLEOTIDE SEQUENCE</scope>
    <source>
        <strain evidence="1">CGMCC 1.8885</strain>
    </source>
</reference>
<organism evidence="1 2">
    <name type="scientific">Deinococcus wulumuqiensis</name>
    <dbReference type="NCBI Taxonomy" id="980427"/>
    <lineage>
        <taxon>Bacteria</taxon>
        <taxon>Thermotogati</taxon>
        <taxon>Deinococcota</taxon>
        <taxon>Deinococci</taxon>
        <taxon>Deinococcales</taxon>
        <taxon>Deinococcaceae</taxon>
        <taxon>Deinococcus</taxon>
    </lineage>
</organism>
<protein>
    <submittedName>
        <fullName evidence="1">Uncharacterized protein</fullName>
    </submittedName>
</protein>
<proteinExistence type="predicted"/>
<gene>
    <name evidence="1" type="ORF">GCM10010914_12910</name>
</gene>
<dbReference type="EMBL" id="BMMA01000009">
    <property type="protein sequence ID" value="GGI80098.1"/>
    <property type="molecule type" value="Genomic_DNA"/>
</dbReference>
<dbReference type="Proteomes" id="UP000652720">
    <property type="component" value="Unassembled WGS sequence"/>
</dbReference>
<dbReference type="AlphaFoldDB" id="A0AAV4K300"/>
<accession>A0AAV4K300</accession>
<reference evidence="1" key="2">
    <citation type="submission" date="2023-08" db="EMBL/GenBank/DDBJ databases">
        <authorList>
            <person name="Sun Q."/>
            <person name="Zhou Y."/>
        </authorList>
    </citation>
    <scope>NUCLEOTIDE SEQUENCE</scope>
    <source>
        <strain evidence="1">CGMCC 1.8885</strain>
    </source>
</reference>
<comment type="caution">
    <text evidence="1">The sequence shown here is derived from an EMBL/GenBank/DDBJ whole genome shotgun (WGS) entry which is preliminary data.</text>
</comment>
<name>A0AAV4K300_9DEIO</name>
<evidence type="ECO:0000313" key="2">
    <source>
        <dbReference type="Proteomes" id="UP000652720"/>
    </source>
</evidence>